<name>A0ABY0Q037_9BRAD</name>
<accession>A0ABY0Q037</accession>
<reference evidence="4 5" key="1">
    <citation type="submission" date="2016-10" db="EMBL/GenBank/DDBJ databases">
        <authorList>
            <person name="Varghese N."/>
            <person name="Submissions S."/>
        </authorList>
    </citation>
    <scope>NUCLEOTIDE SEQUENCE [LARGE SCALE GENOMIC DNA]</scope>
    <source>
        <strain evidence="4 5">GAS524</strain>
    </source>
</reference>
<feature type="domain" description="Leucine-binding protein" evidence="3">
    <location>
        <begin position="33"/>
        <end position="362"/>
    </location>
</feature>
<dbReference type="Pfam" id="PF13458">
    <property type="entry name" value="Peripla_BP_6"/>
    <property type="match status" value="1"/>
</dbReference>
<comment type="similarity">
    <text evidence="1">Belongs to the leucine-binding protein family.</text>
</comment>
<dbReference type="PANTHER" id="PTHR47235">
    <property type="entry name" value="BLR6548 PROTEIN"/>
    <property type="match status" value="1"/>
</dbReference>
<keyword evidence="5" id="KW-1185">Reference proteome</keyword>
<evidence type="ECO:0000259" key="3">
    <source>
        <dbReference type="Pfam" id="PF13458"/>
    </source>
</evidence>
<dbReference type="CDD" id="cd06343">
    <property type="entry name" value="PBP1_ABC_ligand_binding-like"/>
    <property type="match status" value="1"/>
</dbReference>
<organism evidence="4 5">
    <name type="scientific">Bradyrhizobium ottawaense</name>
    <dbReference type="NCBI Taxonomy" id="931866"/>
    <lineage>
        <taxon>Bacteria</taxon>
        <taxon>Pseudomonadati</taxon>
        <taxon>Pseudomonadota</taxon>
        <taxon>Alphaproteobacteria</taxon>
        <taxon>Hyphomicrobiales</taxon>
        <taxon>Nitrobacteraceae</taxon>
        <taxon>Bradyrhizobium</taxon>
    </lineage>
</organism>
<dbReference type="Gene3D" id="3.40.50.2300">
    <property type="match status" value="2"/>
</dbReference>
<dbReference type="InterPro" id="IPR028081">
    <property type="entry name" value="Leu-bd"/>
</dbReference>
<sequence length="396" mass="43329">MHDTGTDRDICDRSVVFSRCRGKKYSVGASDTEIKIGHTTAYSGPVSAFGAGGRTLVAYFKMVNEAGGINGRRVNVISLDDAYSPPKTVEQTRKLVEDQEVLLIYGVSGTPTNSATQRYLNGKGVPQILIATGASKFNNPKDFPWTMPFWPSNGLEQKIYVDYILKIKPEAKIAVLYANDDYGKDHLDGIKAALGANPGSKASIVAELSYETSDPTIDSQIVNLKASGADVFICASTGKFAAQAIRKAHEIGWSPLKFLTNASSSVSAVLKPAGLENSVGVMTAAFLKAPNDPVWANDKDVKDYVEFMKKWNSQDNPNDFYATVAYVNAAMLRHVLESSGDDLTRDNVMKQVANIHDVRLPLHLPHVVLKTTPQDFNAFRSLQLQRFDGEKWTDVD</sequence>
<evidence type="ECO:0000256" key="1">
    <source>
        <dbReference type="ARBA" id="ARBA00010062"/>
    </source>
</evidence>
<protein>
    <submittedName>
        <fullName evidence="4">Branched-chain amino acid transport system substrate-binding protein</fullName>
    </submittedName>
</protein>
<keyword evidence="2" id="KW-0732">Signal</keyword>
<dbReference type="InterPro" id="IPR028082">
    <property type="entry name" value="Peripla_BP_I"/>
</dbReference>
<dbReference type="SUPFAM" id="SSF53822">
    <property type="entry name" value="Periplasmic binding protein-like I"/>
    <property type="match status" value="1"/>
</dbReference>
<evidence type="ECO:0000256" key="2">
    <source>
        <dbReference type="ARBA" id="ARBA00022729"/>
    </source>
</evidence>
<dbReference type="EMBL" id="LT629693">
    <property type="protein sequence ID" value="SDJ26976.1"/>
    <property type="molecule type" value="Genomic_DNA"/>
</dbReference>
<proteinExistence type="inferred from homology"/>
<dbReference type="PANTHER" id="PTHR47235:SF1">
    <property type="entry name" value="BLR6548 PROTEIN"/>
    <property type="match status" value="1"/>
</dbReference>
<evidence type="ECO:0000313" key="5">
    <source>
        <dbReference type="Proteomes" id="UP000198803"/>
    </source>
</evidence>
<evidence type="ECO:0000313" key="4">
    <source>
        <dbReference type="EMBL" id="SDJ26976.1"/>
    </source>
</evidence>
<gene>
    <name evidence="4" type="ORF">SAMN05444163_4992</name>
</gene>
<dbReference type="Proteomes" id="UP000198803">
    <property type="component" value="Chromosome I"/>
</dbReference>